<protein>
    <submittedName>
        <fullName evidence="1">Uncharacterized protein</fullName>
    </submittedName>
</protein>
<reference evidence="1 2" key="1">
    <citation type="journal article" date="2023" name="Nucleic Acids Res.">
        <title>The hologenome of Daphnia magna reveals possible DNA methylation and microbiome-mediated evolution of the host genome.</title>
        <authorList>
            <person name="Chaturvedi A."/>
            <person name="Li X."/>
            <person name="Dhandapani V."/>
            <person name="Marshall H."/>
            <person name="Kissane S."/>
            <person name="Cuenca-Cambronero M."/>
            <person name="Asole G."/>
            <person name="Calvet F."/>
            <person name="Ruiz-Romero M."/>
            <person name="Marangio P."/>
            <person name="Guigo R."/>
            <person name="Rago D."/>
            <person name="Mirbahai L."/>
            <person name="Eastwood N."/>
            <person name="Colbourne J.K."/>
            <person name="Zhou J."/>
            <person name="Mallon E."/>
            <person name="Orsini L."/>
        </authorList>
    </citation>
    <scope>NUCLEOTIDE SEQUENCE [LARGE SCALE GENOMIC DNA]</scope>
    <source>
        <strain evidence="1">LRV0_1</strain>
    </source>
</reference>
<sequence length="66" mass="7501">MLEGMYFLSAAEALLPTFLEGRKLTDQFRSRLSTNERTDRHLCAGETFFPIPGNLGLNEWRIGCHA</sequence>
<comment type="caution">
    <text evidence="1">The sequence shown here is derived from an EMBL/GenBank/DDBJ whole genome shotgun (WGS) entry which is preliminary data.</text>
</comment>
<accession>A0ABQ9ZH54</accession>
<keyword evidence="2" id="KW-1185">Reference proteome</keyword>
<dbReference type="EMBL" id="JAOYFB010000003">
    <property type="protein sequence ID" value="KAK4012256.1"/>
    <property type="molecule type" value="Genomic_DNA"/>
</dbReference>
<name>A0ABQ9ZH54_9CRUS</name>
<evidence type="ECO:0000313" key="1">
    <source>
        <dbReference type="EMBL" id="KAK4012256.1"/>
    </source>
</evidence>
<gene>
    <name evidence="1" type="ORF">OUZ56_021357</name>
</gene>
<dbReference type="Proteomes" id="UP001234178">
    <property type="component" value="Unassembled WGS sequence"/>
</dbReference>
<evidence type="ECO:0000313" key="2">
    <source>
        <dbReference type="Proteomes" id="UP001234178"/>
    </source>
</evidence>
<organism evidence="1 2">
    <name type="scientific">Daphnia magna</name>
    <dbReference type="NCBI Taxonomy" id="35525"/>
    <lineage>
        <taxon>Eukaryota</taxon>
        <taxon>Metazoa</taxon>
        <taxon>Ecdysozoa</taxon>
        <taxon>Arthropoda</taxon>
        <taxon>Crustacea</taxon>
        <taxon>Branchiopoda</taxon>
        <taxon>Diplostraca</taxon>
        <taxon>Cladocera</taxon>
        <taxon>Anomopoda</taxon>
        <taxon>Daphniidae</taxon>
        <taxon>Daphnia</taxon>
    </lineage>
</organism>
<proteinExistence type="predicted"/>